<dbReference type="InterPro" id="IPR017911">
    <property type="entry name" value="MacB-like_ATP-bd"/>
</dbReference>
<keyword evidence="3" id="KW-0547">Nucleotide-binding</keyword>
<dbReference type="PROSITE" id="PS50893">
    <property type="entry name" value="ABC_TRANSPORTER_2"/>
    <property type="match status" value="1"/>
</dbReference>
<evidence type="ECO:0000256" key="3">
    <source>
        <dbReference type="ARBA" id="ARBA00022741"/>
    </source>
</evidence>
<dbReference type="FunFam" id="3.40.50.300:FF:000032">
    <property type="entry name" value="Export ABC transporter ATP-binding protein"/>
    <property type="match status" value="1"/>
</dbReference>
<keyword evidence="7" id="KW-1185">Reference proteome</keyword>
<evidence type="ECO:0000256" key="4">
    <source>
        <dbReference type="ARBA" id="ARBA00022840"/>
    </source>
</evidence>
<dbReference type="SMART" id="SM00382">
    <property type="entry name" value="AAA"/>
    <property type="match status" value="1"/>
</dbReference>
<dbReference type="STRING" id="349161.Dred_2973"/>
<comment type="similarity">
    <text evidence="1">Belongs to the ABC transporter superfamily.</text>
</comment>
<dbReference type="GO" id="GO:0098796">
    <property type="term" value="C:membrane protein complex"/>
    <property type="evidence" value="ECO:0007669"/>
    <property type="project" value="UniProtKB-ARBA"/>
</dbReference>
<dbReference type="InterPro" id="IPR017871">
    <property type="entry name" value="ABC_transporter-like_CS"/>
</dbReference>
<dbReference type="InterPro" id="IPR027417">
    <property type="entry name" value="P-loop_NTPase"/>
</dbReference>
<dbReference type="GO" id="GO:0022857">
    <property type="term" value="F:transmembrane transporter activity"/>
    <property type="evidence" value="ECO:0007669"/>
    <property type="project" value="UniProtKB-ARBA"/>
</dbReference>
<proteinExistence type="inferred from homology"/>
<evidence type="ECO:0000313" key="7">
    <source>
        <dbReference type="Proteomes" id="UP000001556"/>
    </source>
</evidence>
<gene>
    <name evidence="6" type="ordered locus">Dred_2973</name>
</gene>
<dbReference type="eggNOG" id="COG1136">
    <property type="taxonomic scope" value="Bacteria"/>
</dbReference>
<evidence type="ECO:0000256" key="1">
    <source>
        <dbReference type="ARBA" id="ARBA00005417"/>
    </source>
</evidence>
<evidence type="ECO:0000256" key="2">
    <source>
        <dbReference type="ARBA" id="ARBA00022448"/>
    </source>
</evidence>
<dbReference type="Pfam" id="PF00005">
    <property type="entry name" value="ABC_tran"/>
    <property type="match status" value="1"/>
</dbReference>
<dbReference type="Gene3D" id="3.40.50.300">
    <property type="entry name" value="P-loop containing nucleotide triphosphate hydrolases"/>
    <property type="match status" value="1"/>
</dbReference>
<protein>
    <submittedName>
        <fullName evidence="6">ABC transporter related protein</fullName>
    </submittedName>
</protein>
<dbReference type="EMBL" id="CP000612">
    <property type="protein sequence ID" value="ABO51476.1"/>
    <property type="molecule type" value="Genomic_DNA"/>
</dbReference>
<evidence type="ECO:0000259" key="5">
    <source>
        <dbReference type="PROSITE" id="PS50893"/>
    </source>
</evidence>
<evidence type="ECO:0000313" key="6">
    <source>
        <dbReference type="EMBL" id="ABO51476.1"/>
    </source>
</evidence>
<dbReference type="PROSITE" id="PS00211">
    <property type="entry name" value="ABC_TRANSPORTER_1"/>
    <property type="match status" value="1"/>
</dbReference>
<dbReference type="InterPro" id="IPR003593">
    <property type="entry name" value="AAA+_ATPase"/>
</dbReference>
<keyword evidence="4" id="KW-0067">ATP-binding</keyword>
<dbReference type="Proteomes" id="UP000001556">
    <property type="component" value="Chromosome"/>
</dbReference>
<feature type="domain" description="ABC transporter" evidence="5">
    <location>
        <begin position="2"/>
        <end position="221"/>
    </location>
</feature>
<dbReference type="PANTHER" id="PTHR42798">
    <property type="entry name" value="LIPOPROTEIN-RELEASING SYSTEM ATP-BINDING PROTEIN LOLD"/>
    <property type="match status" value="1"/>
</dbReference>
<dbReference type="GO" id="GO:0016887">
    <property type="term" value="F:ATP hydrolysis activity"/>
    <property type="evidence" value="ECO:0007669"/>
    <property type="project" value="InterPro"/>
</dbReference>
<dbReference type="PANTHER" id="PTHR42798:SF6">
    <property type="entry name" value="CELL DIVISION ATP-BINDING PROTEIN FTSE"/>
    <property type="match status" value="1"/>
</dbReference>
<dbReference type="RefSeq" id="WP_011879267.1">
    <property type="nucleotide sequence ID" value="NC_009253.1"/>
</dbReference>
<dbReference type="InterPro" id="IPR003439">
    <property type="entry name" value="ABC_transporter-like_ATP-bd"/>
</dbReference>
<reference evidence="6 7" key="1">
    <citation type="submission" date="2007-03" db="EMBL/GenBank/DDBJ databases">
        <title>Complete sequence of Desulfotomaculum reducens MI-1.</title>
        <authorList>
            <consortium name="US DOE Joint Genome Institute"/>
            <person name="Copeland A."/>
            <person name="Lucas S."/>
            <person name="Lapidus A."/>
            <person name="Barry K."/>
            <person name="Detter J.C."/>
            <person name="Glavina del Rio T."/>
            <person name="Hammon N."/>
            <person name="Israni S."/>
            <person name="Dalin E."/>
            <person name="Tice H."/>
            <person name="Pitluck S."/>
            <person name="Sims D."/>
            <person name="Brettin T."/>
            <person name="Bruce D."/>
            <person name="Han C."/>
            <person name="Tapia R."/>
            <person name="Schmutz J."/>
            <person name="Larimer F."/>
            <person name="Land M."/>
            <person name="Hauser L."/>
            <person name="Kyrpides N."/>
            <person name="Kim E."/>
            <person name="Tebo B.M."/>
            <person name="Richardson P."/>
        </authorList>
    </citation>
    <scope>NUCLEOTIDE SEQUENCE [LARGE SCALE GENOMIC DNA]</scope>
    <source>
        <strain evidence="6 7">MI-1</strain>
    </source>
</reference>
<name>A4J8S3_DESRM</name>
<dbReference type="GO" id="GO:0005524">
    <property type="term" value="F:ATP binding"/>
    <property type="evidence" value="ECO:0007669"/>
    <property type="project" value="UniProtKB-KW"/>
</dbReference>
<dbReference type="KEGG" id="drm:Dred_2973"/>
<dbReference type="HOGENOM" id="CLU_000604_1_22_9"/>
<dbReference type="CDD" id="cd03255">
    <property type="entry name" value="ABC_MJ0796_LolCDE_FtsE"/>
    <property type="match status" value="1"/>
</dbReference>
<dbReference type="SUPFAM" id="SSF52540">
    <property type="entry name" value="P-loop containing nucleoside triphosphate hydrolases"/>
    <property type="match status" value="1"/>
</dbReference>
<sequence length="222" mass="24353">MIYTKDLCKIYSQGSEQHAILKGISFTVQQGEYVAIMGVSGSGKTTLLNILGCLDTPTSGTYLFHGQDLSQFTSRQLAKFRNQHIGFIFQNYCLLPRDTVYSNVELPLLYRNLSSKERKHRVLTALEQVGMISKAKALPTQLSGGQRQKVAIARAYVGKPSILLADEPTGNLDAKSTAEVLAIFHSLHQSGTSIIMVTHDPHAAKAAGRIVTMDKDQGRFLA</sequence>
<keyword evidence="2" id="KW-0813">Transport</keyword>
<dbReference type="OrthoDB" id="9802264at2"/>
<organism evidence="6 7">
    <name type="scientific">Desulforamulus reducens (strain ATCC BAA-1160 / DSM 100696 / MI-1)</name>
    <name type="common">Desulfotomaculum reducens</name>
    <dbReference type="NCBI Taxonomy" id="349161"/>
    <lineage>
        <taxon>Bacteria</taxon>
        <taxon>Bacillati</taxon>
        <taxon>Bacillota</taxon>
        <taxon>Clostridia</taxon>
        <taxon>Eubacteriales</taxon>
        <taxon>Peptococcaceae</taxon>
        <taxon>Desulforamulus</taxon>
    </lineage>
</organism>
<accession>A4J8S3</accession>
<dbReference type="AlphaFoldDB" id="A4J8S3"/>